<dbReference type="NCBIfam" id="NF033768">
    <property type="entry name" value="myxo_SS_tail"/>
    <property type="match status" value="1"/>
</dbReference>
<feature type="compositionally biased region" description="Pro residues" evidence="1">
    <location>
        <begin position="360"/>
        <end position="380"/>
    </location>
</feature>
<dbReference type="InterPro" id="IPR011723">
    <property type="entry name" value="Znf/thioredoxin_put"/>
</dbReference>
<evidence type="ECO:0000313" key="5">
    <source>
        <dbReference type="EMBL" id="ATB27930.1"/>
    </source>
</evidence>
<dbReference type="Pfam" id="PF14237">
    <property type="entry name" value="GYF_2"/>
    <property type="match status" value="1"/>
</dbReference>
<feature type="region of interest" description="Disordered" evidence="1">
    <location>
        <begin position="355"/>
        <end position="438"/>
    </location>
</feature>
<feature type="compositionally biased region" description="Basic and acidic residues" evidence="1">
    <location>
        <begin position="255"/>
        <end position="267"/>
    </location>
</feature>
<dbReference type="Proteomes" id="UP000217289">
    <property type="component" value="Chromosome"/>
</dbReference>
<feature type="compositionally biased region" description="Low complexity" evidence="1">
    <location>
        <begin position="418"/>
        <end position="427"/>
    </location>
</feature>
<keyword evidence="2" id="KW-1133">Transmembrane helix</keyword>
<feature type="compositionally biased region" description="Low complexity" evidence="1">
    <location>
        <begin position="273"/>
        <end position="287"/>
    </location>
</feature>
<sequence length="528" mass="55634">MNFSCNKCQRRYSIADDKVRGKTVKVRCKNCQNVISVEGPPAELEESTRVVSLADVERLREQDRSLAEEEAAVQAAPAAGGWEDEPTRAMPAGEAAASWFVMIKSKQEGPLDEGALRALVAEGTVTPRSYFWQQGMADWKRGQELPALEGIFVAEEPPAVAAPPPAAPEPEPEPEPTPAARSSTSWQPEPPLPSQTTWSTEPEPAARAAPASTPWEPEPESAAAPSDVNAPSAQLGELFSDLDLPQSSPSEEEPDRPLVDSRLDEGRSPALEASPAASKSVKSASKPGARRRSPALKILLVLVLLVVVPVGLLIALTETQVIPLRVTRADAQGRLVREPVSIFSAEGVEELRNLLLGNSTPPPPAPKPAPAAPPAAPAPEAPAAQEKQAPAEPQDAPAPDETAAAPGDAVGDELTPLGDAAPQGDAPAAPPPGPPQAEVARVVDASRPGFKPCIDQALRKNPKLRNGKLLLITTVGSSGEVKQVAFDRADIGASPSGECFNERARELVFPAFSGEDVEIEIPLVLKSR</sequence>
<feature type="region of interest" description="Disordered" evidence="1">
    <location>
        <begin position="159"/>
        <end position="228"/>
    </location>
</feature>
<name>A0A250I9Q0_9BACT</name>
<keyword evidence="6" id="KW-1185">Reference proteome</keyword>
<dbReference type="InterPro" id="IPR049806">
    <property type="entry name" value="MasK-like_C"/>
</dbReference>
<evidence type="ECO:0000256" key="2">
    <source>
        <dbReference type="SAM" id="Phobius"/>
    </source>
</evidence>
<organism evidence="5 6">
    <name type="scientific">Melittangium boletus DSM 14713</name>
    <dbReference type="NCBI Taxonomy" id="1294270"/>
    <lineage>
        <taxon>Bacteria</taxon>
        <taxon>Pseudomonadati</taxon>
        <taxon>Myxococcota</taxon>
        <taxon>Myxococcia</taxon>
        <taxon>Myxococcales</taxon>
        <taxon>Cystobacterineae</taxon>
        <taxon>Archangiaceae</taxon>
        <taxon>Melittangium</taxon>
    </lineage>
</organism>
<dbReference type="NCBIfam" id="TIGR02098">
    <property type="entry name" value="MJ0042_CXXC"/>
    <property type="match status" value="1"/>
</dbReference>
<feature type="domain" description="Zinc finger/thioredoxin putative" evidence="3">
    <location>
        <begin position="1"/>
        <end position="35"/>
    </location>
</feature>
<feature type="compositionally biased region" description="Low complexity" evidence="1">
    <location>
        <begin position="199"/>
        <end position="226"/>
    </location>
</feature>
<gene>
    <name evidence="5" type="ORF">MEBOL_001375</name>
</gene>
<evidence type="ECO:0000259" key="3">
    <source>
        <dbReference type="Pfam" id="PF13717"/>
    </source>
</evidence>
<feature type="transmembrane region" description="Helical" evidence="2">
    <location>
        <begin position="295"/>
        <end position="316"/>
    </location>
</feature>
<feature type="compositionally biased region" description="Pro residues" evidence="1">
    <location>
        <begin position="160"/>
        <end position="169"/>
    </location>
</feature>
<dbReference type="Pfam" id="PF13717">
    <property type="entry name" value="Zn_ribbon_4"/>
    <property type="match status" value="1"/>
</dbReference>
<dbReference type="EMBL" id="CP022163">
    <property type="protein sequence ID" value="ATB27930.1"/>
    <property type="molecule type" value="Genomic_DNA"/>
</dbReference>
<protein>
    <submittedName>
        <fullName evidence="5">Uncharacterized protein</fullName>
    </submittedName>
</protein>
<feature type="domain" description="GYF" evidence="4">
    <location>
        <begin position="99"/>
        <end position="148"/>
    </location>
</feature>
<reference evidence="5 6" key="1">
    <citation type="submission" date="2017-06" db="EMBL/GenBank/DDBJ databases">
        <authorList>
            <person name="Kim H.J."/>
            <person name="Triplett B.A."/>
        </authorList>
    </citation>
    <scope>NUCLEOTIDE SEQUENCE [LARGE SCALE GENOMIC DNA]</scope>
    <source>
        <strain evidence="5 6">DSM 14713</strain>
    </source>
</reference>
<dbReference type="KEGG" id="mbd:MEBOL_001375"/>
<dbReference type="OrthoDB" id="198456at2"/>
<accession>A0A250I9Q0</accession>
<keyword evidence="2" id="KW-0472">Membrane</keyword>
<feature type="compositionally biased region" description="Low complexity" evidence="1">
    <location>
        <begin position="381"/>
        <end position="406"/>
    </location>
</feature>
<dbReference type="AlphaFoldDB" id="A0A250I9Q0"/>
<dbReference type="RefSeq" id="WP_095976667.1">
    <property type="nucleotide sequence ID" value="NZ_CP022163.1"/>
</dbReference>
<feature type="region of interest" description="Disordered" evidence="1">
    <location>
        <begin position="241"/>
        <end position="289"/>
    </location>
</feature>
<evidence type="ECO:0000256" key="1">
    <source>
        <dbReference type="SAM" id="MobiDB-lite"/>
    </source>
</evidence>
<keyword evidence="2" id="KW-0812">Transmembrane</keyword>
<evidence type="ECO:0000259" key="4">
    <source>
        <dbReference type="Pfam" id="PF14237"/>
    </source>
</evidence>
<dbReference type="InterPro" id="IPR025640">
    <property type="entry name" value="GYF_2"/>
</dbReference>
<evidence type="ECO:0000313" key="6">
    <source>
        <dbReference type="Proteomes" id="UP000217289"/>
    </source>
</evidence>
<proteinExistence type="predicted"/>